<sequence>MSGQNPDDLSEFRYWHKGRTDLTMVKGKEATMTGRADDGGGEQRRVEDPIAPGPVAANNTGGRSLLATGIAAVSLLMAAGLMYIKSG</sequence>
<keyword evidence="2" id="KW-0472">Membrane</keyword>
<gene>
    <name evidence="3" type="ORF">RDB_LOCUS50058</name>
</gene>
<name>A0A8H3B4X6_9AGAM</name>
<protein>
    <submittedName>
        <fullName evidence="3">Uncharacterized protein</fullName>
    </submittedName>
</protein>
<comment type="caution">
    <text evidence="3">The sequence shown here is derived from an EMBL/GenBank/DDBJ whole genome shotgun (WGS) entry which is preliminary data.</text>
</comment>
<dbReference type="Proteomes" id="UP000663861">
    <property type="component" value="Unassembled WGS sequence"/>
</dbReference>
<reference evidence="3" key="1">
    <citation type="submission" date="2021-01" db="EMBL/GenBank/DDBJ databases">
        <authorList>
            <person name="Kaushik A."/>
        </authorList>
    </citation>
    <scope>NUCLEOTIDE SEQUENCE</scope>
    <source>
        <strain evidence="3">AG4-RS23</strain>
    </source>
</reference>
<feature type="compositionally biased region" description="Basic and acidic residues" evidence="1">
    <location>
        <begin position="35"/>
        <end position="48"/>
    </location>
</feature>
<evidence type="ECO:0000256" key="1">
    <source>
        <dbReference type="SAM" id="MobiDB-lite"/>
    </source>
</evidence>
<evidence type="ECO:0000256" key="2">
    <source>
        <dbReference type="SAM" id="Phobius"/>
    </source>
</evidence>
<accession>A0A8H3B4X6</accession>
<feature type="region of interest" description="Disordered" evidence="1">
    <location>
        <begin position="27"/>
        <end position="61"/>
    </location>
</feature>
<evidence type="ECO:0000313" key="3">
    <source>
        <dbReference type="EMBL" id="CAE6447499.1"/>
    </source>
</evidence>
<dbReference type="AlphaFoldDB" id="A0A8H3B4X6"/>
<keyword evidence="2" id="KW-1133">Transmembrane helix</keyword>
<keyword evidence="2" id="KW-0812">Transmembrane</keyword>
<proteinExistence type="predicted"/>
<evidence type="ECO:0000313" key="4">
    <source>
        <dbReference type="Proteomes" id="UP000663861"/>
    </source>
</evidence>
<feature type="transmembrane region" description="Helical" evidence="2">
    <location>
        <begin position="65"/>
        <end position="84"/>
    </location>
</feature>
<organism evidence="3 4">
    <name type="scientific">Rhizoctonia solani</name>
    <dbReference type="NCBI Taxonomy" id="456999"/>
    <lineage>
        <taxon>Eukaryota</taxon>
        <taxon>Fungi</taxon>
        <taxon>Dikarya</taxon>
        <taxon>Basidiomycota</taxon>
        <taxon>Agaricomycotina</taxon>
        <taxon>Agaricomycetes</taxon>
        <taxon>Cantharellales</taxon>
        <taxon>Ceratobasidiaceae</taxon>
        <taxon>Rhizoctonia</taxon>
    </lineage>
</organism>
<dbReference type="EMBL" id="CAJMWY010000796">
    <property type="protein sequence ID" value="CAE6447499.1"/>
    <property type="molecule type" value="Genomic_DNA"/>
</dbReference>